<evidence type="ECO:0000256" key="2">
    <source>
        <dbReference type="SAM" id="SignalP"/>
    </source>
</evidence>
<name>A0A852RAR5_9ACTN</name>
<keyword evidence="4" id="KW-1185">Reference proteome</keyword>
<evidence type="ECO:0000313" key="3">
    <source>
        <dbReference type="EMBL" id="NYD30167.1"/>
    </source>
</evidence>
<dbReference type="InterPro" id="IPR053143">
    <property type="entry name" value="Arylsulfate_ST"/>
</dbReference>
<dbReference type="Pfam" id="PF05935">
    <property type="entry name" value="Arylsulfotrans"/>
    <property type="match status" value="1"/>
</dbReference>
<feature type="chain" id="PRO_5033050456" description="Ig-like domain-containing protein" evidence="2">
    <location>
        <begin position="26"/>
        <end position="675"/>
    </location>
</feature>
<gene>
    <name evidence="3" type="ORF">BJ958_001713</name>
</gene>
<dbReference type="EMBL" id="JACCBF010000001">
    <property type="protein sequence ID" value="NYD30167.1"/>
    <property type="molecule type" value="Genomic_DNA"/>
</dbReference>
<evidence type="ECO:0008006" key="5">
    <source>
        <dbReference type="Google" id="ProtNLM"/>
    </source>
</evidence>
<accession>A0A852RAR5</accession>
<evidence type="ECO:0000313" key="4">
    <source>
        <dbReference type="Proteomes" id="UP000582231"/>
    </source>
</evidence>
<dbReference type="Proteomes" id="UP000582231">
    <property type="component" value="Unassembled WGS sequence"/>
</dbReference>
<comment type="caution">
    <text evidence="3">The sequence shown here is derived from an EMBL/GenBank/DDBJ whole genome shotgun (WGS) entry which is preliminary data.</text>
</comment>
<dbReference type="AlphaFoldDB" id="A0A852RAR5"/>
<protein>
    <recommendedName>
        <fullName evidence="5">Ig-like domain-containing protein</fullName>
    </recommendedName>
</protein>
<sequence length="675" mass="70459">MRVPAMLLALVSALIGGPAASVASAAPAPTVEITVTGDGVALRPVFDPAVSRYGVATSAATGGRLTVAATTSDPAGVVRVDGAVVTGPTEVAGLTTGEEVSVVVDDAAGHHAYALVYMPAAFPEITTVVDGPGVSDGNVLLTLGTFAVALDRNGVPAQVRDFGTSVTDLKPAPHGHYTVMVRRPGAASNWDLVELDEQFGDVATSRAVGLVNTDNHDVILRPDGSRLFVAYEPDAVTGLVDAVIQEVDPAGAVVHTWDSGDVLDPATETTAGASPDWAHINSIQLLPDGDVLASFRHLSAALRIAWSDHDGFHRGDVVWRFGGRLSDFTFVGDPDGGPCAQHTVSRLPNGHLLVFDNGSAVLGANPSYCVDPADRLGPTVDRAATRVTEYALDEDAMTATLVGSWSRPGRFAYFAGSARRLPGGNTLVDWAAYQQALVSEVAPDGTIVWELAAPTVLSYRAEKAEVPDRTAPVVSVSLPGAARYDRGDRVTPQVRCTDRGGSTLQSCTWAASVPTGAVGTQTYTVTAVDGAGNTTVERREYVVTSPEPGIAVRSAGTWAATKVLRLPRRGAVRRALLRVTNTSVRATDLAVTAGAAGFRYRVRYLAAGRDVTAEVRAGTWRTPVLAPGQAALLEVVVKCRSSAAPRRRVEVRVGRPGSADPVTPASSVRLSLRGR</sequence>
<feature type="signal peptide" evidence="2">
    <location>
        <begin position="1"/>
        <end position="25"/>
    </location>
</feature>
<dbReference type="GO" id="GO:0004062">
    <property type="term" value="F:aryl sulfotransferase activity"/>
    <property type="evidence" value="ECO:0007669"/>
    <property type="project" value="InterPro"/>
</dbReference>
<dbReference type="InterPro" id="IPR010262">
    <property type="entry name" value="Arylsulfotransferase_bact"/>
</dbReference>
<evidence type="ECO:0000256" key="1">
    <source>
        <dbReference type="SAM" id="MobiDB-lite"/>
    </source>
</evidence>
<dbReference type="PANTHER" id="PTHR35340:SF5">
    <property type="entry name" value="ASST-DOMAIN-CONTAINING PROTEIN"/>
    <property type="match status" value="1"/>
</dbReference>
<feature type="region of interest" description="Disordered" evidence="1">
    <location>
        <begin position="653"/>
        <end position="675"/>
    </location>
</feature>
<dbReference type="PANTHER" id="PTHR35340">
    <property type="entry name" value="PQQ ENZYME REPEAT PROTEIN-RELATED"/>
    <property type="match status" value="1"/>
</dbReference>
<keyword evidence="2" id="KW-0732">Signal</keyword>
<organism evidence="3 4">
    <name type="scientific">Nocardioides kongjuensis</name>
    <dbReference type="NCBI Taxonomy" id="349522"/>
    <lineage>
        <taxon>Bacteria</taxon>
        <taxon>Bacillati</taxon>
        <taxon>Actinomycetota</taxon>
        <taxon>Actinomycetes</taxon>
        <taxon>Propionibacteriales</taxon>
        <taxon>Nocardioidaceae</taxon>
        <taxon>Nocardioides</taxon>
    </lineage>
</organism>
<proteinExistence type="predicted"/>
<reference evidence="3 4" key="1">
    <citation type="submission" date="2020-07" db="EMBL/GenBank/DDBJ databases">
        <title>Sequencing the genomes of 1000 actinobacteria strains.</title>
        <authorList>
            <person name="Klenk H.-P."/>
        </authorList>
    </citation>
    <scope>NUCLEOTIDE SEQUENCE [LARGE SCALE GENOMIC DNA]</scope>
    <source>
        <strain evidence="3 4">DSM 19082</strain>
    </source>
</reference>
<dbReference type="RefSeq" id="WP_179726452.1">
    <property type="nucleotide sequence ID" value="NZ_BAABEF010000001.1"/>
</dbReference>